<dbReference type="EMBL" id="PSZD01000040">
    <property type="protein sequence ID" value="PPJ19771.1"/>
    <property type="molecule type" value="Genomic_DNA"/>
</dbReference>
<evidence type="ECO:0000313" key="2">
    <source>
        <dbReference type="Proteomes" id="UP000238356"/>
    </source>
</evidence>
<dbReference type="AlphaFoldDB" id="A0A2S5ZVN5"/>
<dbReference type="RefSeq" id="WP_104364790.1">
    <property type="nucleotide sequence ID" value="NZ_PSZD01000040.1"/>
</dbReference>
<protein>
    <submittedName>
        <fullName evidence="1">Uncharacterized protein</fullName>
    </submittedName>
</protein>
<dbReference type="Proteomes" id="UP000238356">
    <property type="component" value="Unassembled WGS sequence"/>
</dbReference>
<gene>
    <name evidence="1" type="ORF">C5F51_34560</name>
</gene>
<name>A0A2S5ZVN5_9NOCA</name>
<keyword evidence="2" id="KW-1185">Reference proteome</keyword>
<reference evidence="1 2" key="1">
    <citation type="submission" date="2018-02" db="EMBL/GenBank/DDBJ databases">
        <title>8 Nocardia nova and 1 Nocardia cyriacigeorgica strain used for evolution to TMP-SMX.</title>
        <authorList>
            <person name="Mehta H."/>
            <person name="Weng J."/>
            <person name="Shamoo Y."/>
        </authorList>
    </citation>
    <scope>NUCLEOTIDE SEQUENCE [LARGE SCALE GENOMIC DNA]</scope>
    <source>
        <strain evidence="1 2">BAA2227</strain>
    </source>
</reference>
<sequence>MASSDLSAWQQRVAEARSGDLYLDHEQVARECLAACNKRIEDLQDLHIYVLRAQSVSGFGDFDMGHMLEGQFKLQATGDDNSIDKIVEDHIETVKNMREVMAISLARLTGQDYTNSTTLNGIIDQNPAPKK</sequence>
<proteinExistence type="predicted"/>
<comment type="caution">
    <text evidence="1">The sequence shown here is derived from an EMBL/GenBank/DDBJ whole genome shotgun (WGS) entry which is preliminary data.</text>
</comment>
<evidence type="ECO:0000313" key="1">
    <source>
        <dbReference type="EMBL" id="PPJ19771.1"/>
    </source>
</evidence>
<organism evidence="1 2">
    <name type="scientific">Nocardia nova</name>
    <dbReference type="NCBI Taxonomy" id="37330"/>
    <lineage>
        <taxon>Bacteria</taxon>
        <taxon>Bacillati</taxon>
        <taxon>Actinomycetota</taxon>
        <taxon>Actinomycetes</taxon>
        <taxon>Mycobacteriales</taxon>
        <taxon>Nocardiaceae</taxon>
        <taxon>Nocardia</taxon>
    </lineage>
</organism>
<accession>A0A2S5ZVN5</accession>